<dbReference type="EMBL" id="LGEM01000092">
    <property type="protein sequence ID" value="KUP96355.1"/>
    <property type="molecule type" value="Genomic_DNA"/>
</dbReference>
<gene>
    <name evidence="4" type="ORF">AC529_12580</name>
</gene>
<dbReference type="InterPro" id="IPR003439">
    <property type="entry name" value="ABC_transporter-like_ATP-bd"/>
</dbReference>
<sequence>MALRRASWTVDGTPVLREVTFTAPAGRTTGLIGPNGSGKTSLISLLARWTRPTSGRVLLDGVDAGSVPLREFARRVAALEQHTATELDLTVRQVVAMGRVPHSRRLGFDLDGGDDPVVARALARVGAAGLADRHWHTLSGGERQKVQVARVLAQEPRVLLLDELANHLDPAAGLRLLDLVRGLGLTTIGSFHDLNLAAMFCDHLVVLHRGRVVAEGTPRQVLTPALLGEVYGVEAVVDDHPATGGPLVVMCGAAREKEEG</sequence>
<protein>
    <submittedName>
        <fullName evidence="4">Histidinol phosphatase</fullName>
    </submittedName>
</protein>
<proteinExistence type="predicted"/>
<evidence type="ECO:0000259" key="3">
    <source>
        <dbReference type="PROSITE" id="PS50893"/>
    </source>
</evidence>
<name>A0A147KGB4_THECS</name>
<accession>A0A147KGB4</accession>
<dbReference type="Proteomes" id="UP000074382">
    <property type="component" value="Unassembled WGS sequence"/>
</dbReference>
<dbReference type="Pfam" id="PF00005">
    <property type="entry name" value="ABC_tran"/>
    <property type="match status" value="1"/>
</dbReference>
<dbReference type="PANTHER" id="PTHR42794">
    <property type="entry name" value="HEMIN IMPORT ATP-BINDING PROTEIN HMUV"/>
    <property type="match status" value="1"/>
</dbReference>
<reference evidence="5" key="1">
    <citation type="journal article" date="2017" name="Acta Aliment.">
        <title>Plant polysaccharide degrading enzyme system of Thermpbifida cellulosilytica TB100 revealed by de novo genome project data.</title>
        <authorList>
            <person name="Toth A."/>
            <person name="Baka E."/>
            <person name="Luzics S."/>
            <person name="Bata-Vidacs I."/>
            <person name="Nagy I."/>
            <person name="Balint B."/>
            <person name="Herceg R."/>
            <person name="Olasz F."/>
            <person name="Wilk T."/>
            <person name="Nagy T."/>
            <person name="Kriszt B."/>
            <person name="Nagy I."/>
            <person name="Kukolya J."/>
        </authorList>
    </citation>
    <scope>NUCLEOTIDE SEQUENCE [LARGE SCALE GENOMIC DNA]</scope>
    <source>
        <strain evidence="5">TB100</strain>
    </source>
</reference>
<dbReference type="InterPro" id="IPR027417">
    <property type="entry name" value="P-loop_NTPase"/>
</dbReference>
<dbReference type="InterPro" id="IPR003593">
    <property type="entry name" value="AAA+_ATPase"/>
</dbReference>
<dbReference type="PROSITE" id="PS50893">
    <property type="entry name" value="ABC_TRANSPORTER_2"/>
    <property type="match status" value="1"/>
</dbReference>
<dbReference type="CDD" id="cd03214">
    <property type="entry name" value="ABC_Iron-Siderophores_B12_Hemin"/>
    <property type="match status" value="1"/>
</dbReference>
<evidence type="ECO:0000256" key="1">
    <source>
        <dbReference type="ARBA" id="ARBA00022741"/>
    </source>
</evidence>
<evidence type="ECO:0000313" key="5">
    <source>
        <dbReference type="Proteomes" id="UP000074382"/>
    </source>
</evidence>
<dbReference type="Gene3D" id="3.40.50.300">
    <property type="entry name" value="P-loop containing nucleotide triphosphate hydrolases"/>
    <property type="match status" value="1"/>
</dbReference>
<keyword evidence="5" id="KW-1185">Reference proteome</keyword>
<dbReference type="PANTHER" id="PTHR42794:SF2">
    <property type="entry name" value="ABC TRANSPORTER ATP-BINDING PROTEIN"/>
    <property type="match status" value="1"/>
</dbReference>
<dbReference type="GO" id="GO:0016887">
    <property type="term" value="F:ATP hydrolysis activity"/>
    <property type="evidence" value="ECO:0007669"/>
    <property type="project" value="InterPro"/>
</dbReference>
<dbReference type="PATRIC" id="fig|665004.4.peg.869"/>
<dbReference type="OrthoDB" id="3475572at2"/>
<dbReference type="SMART" id="SM00382">
    <property type="entry name" value="AAA"/>
    <property type="match status" value="1"/>
</dbReference>
<keyword evidence="1" id="KW-0547">Nucleotide-binding</keyword>
<dbReference type="SUPFAM" id="SSF52540">
    <property type="entry name" value="P-loop containing nucleoside triphosphate hydrolases"/>
    <property type="match status" value="1"/>
</dbReference>
<comment type="caution">
    <text evidence="4">The sequence shown here is derived from an EMBL/GenBank/DDBJ whole genome shotgun (WGS) entry which is preliminary data.</text>
</comment>
<dbReference type="STRING" id="665004.AC529_12580"/>
<evidence type="ECO:0000256" key="2">
    <source>
        <dbReference type="ARBA" id="ARBA00022840"/>
    </source>
</evidence>
<dbReference type="InterPro" id="IPR017871">
    <property type="entry name" value="ABC_transporter-like_CS"/>
</dbReference>
<dbReference type="AlphaFoldDB" id="A0A147KGB4"/>
<evidence type="ECO:0000313" key="4">
    <source>
        <dbReference type="EMBL" id="KUP96355.1"/>
    </source>
</evidence>
<keyword evidence="2" id="KW-0067">ATP-binding</keyword>
<dbReference type="GO" id="GO:0005524">
    <property type="term" value="F:ATP binding"/>
    <property type="evidence" value="ECO:0007669"/>
    <property type="project" value="UniProtKB-KW"/>
</dbReference>
<feature type="domain" description="ABC transporter" evidence="3">
    <location>
        <begin position="1"/>
        <end position="234"/>
    </location>
</feature>
<organism evidence="4 5">
    <name type="scientific">Thermobifida cellulosilytica TB100</name>
    <dbReference type="NCBI Taxonomy" id="665004"/>
    <lineage>
        <taxon>Bacteria</taxon>
        <taxon>Bacillati</taxon>
        <taxon>Actinomycetota</taxon>
        <taxon>Actinomycetes</taxon>
        <taxon>Streptosporangiales</taxon>
        <taxon>Nocardiopsidaceae</taxon>
        <taxon>Thermobifida</taxon>
    </lineage>
</organism>
<dbReference type="PROSITE" id="PS00211">
    <property type="entry name" value="ABC_TRANSPORTER_1"/>
    <property type="match status" value="1"/>
</dbReference>